<dbReference type="Pfam" id="PF14023">
    <property type="entry name" value="Bestrophin-like"/>
    <property type="match status" value="1"/>
</dbReference>
<reference evidence="2 3" key="1">
    <citation type="submission" date="2023-04" db="EMBL/GenBank/DDBJ databases">
        <title>Lysobacter sp. strain UC isolated from soil sample.</title>
        <authorList>
            <person name="Choksket S."/>
            <person name="Harshvardhan F."/>
            <person name="Rana R."/>
            <person name="Patil P.B."/>
            <person name="Korpole S."/>
        </authorList>
    </citation>
    <scope>NUCLEOTIDE SEQUENCE [LARGE SCALE GENOMIC DNA]</scope>
    <source>
        <strain evidence="2 3">UC</strain>
    </source>
</reference>
<name>A0ABU1CH24_9GAMM</name>
<evidence type="ECO:0008006" key="4">
    <source>
        <dbReference type="Google" id="ProtNLM"/>
    </source>
</evidence>
<dbReference type="RefSeq" id="WP_309263359.1">
    <property type="nucleotide sequence ID" value="NZ_JARUHG010000005.1"/>
</dbReference>
<sequence>MALFSSSFPYLPLWVFGLLFLVGLIVSREIGHYLRRRTRRAEGDHEDAFAMTSVLGLLALLIGFTFSIALGRYDARRELVVNEANAIGTTWLRADLMADADRDRMRDVLRRYVDARIAFGNARTADEEVRTYRQTEALHGELWSTMLAGIAPFRDTARGSLVVTTTNESIDLAATRFAARQSHVPPRILRMLGFFAFLSAGMVGYERGRQRRATTILFVLLTLAITLVLDLDRPSTGMTNVSQEPMLQLKASMSPNVAPAAAR</sequence>
<keyword evidence="3" id="KW-1185">Reference proteome</keyword>
<keyword evidence="1" id="KW-1133">Transmembrane helix</keyword>
<dbReference type="Proteomes" id="UP001233535">
    <property type="component" value="Unassembled WGS sequence"/>
</dbReference>
<feature type="transmembrane region" description="Helical" evidence="1">
    <location>
        <begin position="48"/>
        <end position="70"/>
    </location>
</feature>
<keyword evidence="1" id="KW-0472">Membrane</keyword>
<feature type="transmembrane region" description="Helical" evidence="1">
    <location>
        <begin position="188"/>
        <end position="205"/>
    </location>
</feature>
<accession>A0ABU1CH24</accession>
<protein>
    <recommendedName>
        <fullName evidence="4">DUF4239 domain-containing protein</fullName>
    </recommendedName>
</protein>
<keyword evidence="1" id="KW-0812">Transmembrane</keyword>
<dbReference type="InterPro" id="IPR025333">
    <property type="entry name" value="DUF4239"/>
</dbReference>
<proteinExistence type="predicted"/>
<evidence type="ECO:0000313" key="2">
    <source>
        <dbReference type="EMBL" id="MDR0184232.1"/>
    </source>
</evidence>
<feature type="transmembrane region" description="Helical" evidence="1">
    <location>
        <begin position="6"/>
        <end position="27"/>
    </location>
</feature>
<dbReference type="EMBL" id="JARUHG010000005">
    <property type="protein sequence ID" value="MDR0184232.1"/>
    <property type="molecule type" value="Genomic_DNA"/>
</dbReference>
<feature type="transmembrane region" description="Helical" evidence="1">
    <location>
        <begin position="212"/>
        <end position="229"/>
    </location>
</feature>
<comment type="caution">
    <text evidence="2">The sequence shown here is derived from an EMBL/GenBank/DDBJ whole genome shotgun (WGS) entry which is preliminary data.</text>
</comment>
<evidence type="ECO:0000256" key="1">
    <source>
        <dbReference type="SAM" id="Phobius"/>
    </source>
</evidence>
<gene>
    <name evidence="2" type="ORF">P8609_14805</name>
</gene>
<organism evidence="2 3">
    <name type="scientific">Lysobacter arvi</name>
    <dbReference type="NCBI Taxonomy" id="3038776"/>
    <lineage>
        <taxon>Bacteria</taxon>
        <taxon>Pseudomonadati</taxon>
        <taxon>Pseudomonadota</taxon>
        <taxon>Gammaproteobacteria</taxon>
        <taxon>Lysobacterales</taxon>
        <taxon>Lysobacteraceae</taxon>
        <taxon>Lysobacter</taxon>
    </lineage>
</organism>
<evidence type="ECO:0000313" key="3">
    <source>
        <dbReference type="Proteomes" id="UP001233535"/>
    </source>
</evidence>